<evidence type="ECO:0000256" key="2">
    <source>
        <dbReference type="ARBA" id="ARBA00023015"/>
    </source>
</evidence>
<dbReference type="InterPro" id="IPR008967">
    <property type="entry name" value="p53-like_TF_DNA-bd_sf"/>
</dbReference>
<dbReference type="InterPro" id="IPR036960">
    <property type="entry name" value="T-box_sf"/>
</dbReference>
<evidence type="ECO:0000256" key="6">
    <source>
        <dbReference type="PROSITE-ProRule" id="PRU00201"/>
    </source>
</evidence>
<evidence type="ECO:0000313" key="9">
    <source>
        <dbReference type="EMBL" id="CAG5099626.1"/>
    </source>
</evidence>
<organism evidence="9 10">
    <name type="scientific">Oikopleura dioica</name>
    <name type="common">Tunicate</name>
    <dbReference type="NCBI Taxonomy" id="34765"/>
    <lineage>
        <taxon>Eukaryota</taxon>
        <taxon>Metazoa</taxon>
        <taxon>Chordata</taxon>
        <taxon>Tunicata</taxon>
        <taxon>Appendicularia</taxon>
        <taxon>Copelata</taxon>
        <taxon>Oikopleuridae</taxon>
        <taxon>Oikopleura</taxon>
    </lineage>
</organism>
<dbReference type="PANTHER" id="PTHR11267">
    <property type="entry name" value="T-BOX PROTEIN-RELATED"/>
    <property type="match status" value="1"/>
</dbReference>
<dbReference type="PRINTS" id="PR00938">
    <property type="entry name" value="BRACHYURY"/>
</dbReference>
<keyword evidence="10" id="KW-1185">Reference proteome</keyword>
<evidence type="ECO:0000256" key="7">
    <source>
        <dbReference type="SAM" id="MobiDB-lite"/>
    </source>
</evidence>
<feature type="region of interest" description="Disordered" evidence="7">
    <location>
        <begin position="237"/>
        <end position="323"/>
    </location>
</feature>
<feature type="region of interest" description="Disordered" evidence="7">
    <location>
        <begin position="481"/>
        <end position="549"/>
    </location>
</feature>
<feature type="domain" description="T-box" evidence="8">
    <location>
        <begin position="61"/>
        <end position="242"/>
    </location>
</feature>
<gene>
    <name evidence="9" type="ORF">OKIOD_LOCUS8165</name>
</gene>
<keyword evidence="5 6" id="KW-0539">Nucleus</keyword>
<evidence type="ECO:0000256" key="1">
    <source>
        <dbReference type="ARBA" id="ARBA00004123"/>
    </source>
</evidence>
<comment type="subcellular location">
    <subcellularLocation>
        <location evidence="1 6">Nucleus</location>
    </subcellularLocation>
</comment>
<feature type="compositionally biased region" description="Basic and acidic residues" evidence="7">
    <location>
        <begin position="295"/>
        <end position="308"/>
    </location>
</feature>
<evidence type="ECO:0000259" key="8">
    <source>
        <dbReference type="PROSITE" id="PS50252"/>
    </source>
</evidence>
<keyword evidence="4" id="KW-0804">Transcription</keyword>
<keyword evidence="3 6" id="KW-0238">DNA-binding</keyword>
<dbReference type="Proteomes" id="UP001158576">
    <property type="component" value="Chromosome XSR"/>
</dbReference>
<dbReference type="InterPro" id="IPR046360">
    <property type="entry name" value="T-box_DNA-bd"/>
</dbReference>
<feature type="compositionally biased region" description="Low complexity" evidence="7">
    <location>
        <begin position="511"/>
        <end position="522"/>
    </location>
</feature>
<dbReference type="PANTHER" id="PTHR11267:SF181">
    <property type="entry name" value="OPTOMOTOR-BLIND PROTEIN"/>
    <property type="match status" value="1"/>
</dbReference>
<evidence type="ECO:0000256" key="5">
    <source>
        <dbReference type="ARBA" id="ARBA00023242"/>
    </source>
</evidence>
<evidence type="ECO:0000313" key="10">
    <source>
        <dbReference type="Proteomes" id="UP001158576"/>
    </source>
</evidence>
<feature type="region of interest" description="Disordered" evidence="7">
    <location>
        <begin position="349"/>
        <end position="370"/>
    </location>
</feature>
<dbReference type="SMART" id="SM00425">
    <property type="entry name" value="TBOX"/>
    <property type="match status" value="1"/>
</dbReference>
<name>A0ABN7SGN9_OIKDI</name>
<feature type="compositionally biased region" description="Low complexity" evidence="7">
    <location>
        <begin position="481"/>
        <end position="502"/>
    </location>
</feature>
<dbReference type="EMBL" id="OU015569">
    <property type="protein sequence ID" value="CAG5099626.1"/>
    <property type="molecule type" value="Genomic_DNA"/>
</dbReference>
<protein>
    <submittedName>
        <fullName evidence="9">Oidioi.mRNA.OKI2018_I69.XSR.g16607.t1.cds</fullName>
    </submittedName>
</protein>
<reference evidence="9 10" key="1">
    <citation type="submission" date="2021-04" db="EMBL/GenBank/DDBJ databases">
        <authorList>
            <person name="Bliznina A."/>
        </authorList>
    </citation>
    <scope>NUCLEOTIDE SEQUENCE [LARGE SCALE GENOMIC DNA]</scope>
</reference>
<evidence type="ECO:0000256" key="4">
    <source>
        <dbReference type="ARBA" id="ARBA00023163"/>
    </source>
</evidence>
<sequence>MLDFNLMHRLPGIPGINPYGPFSTPGLNHLVHQLQQQQAAAAAHAEEIDENLEPDDPKVELVDKALWDEFHRNGTEMVITKTGRRMFPGFKTKVSGLNPKAKYCMVMDIRPKDDCRYKYHNSCWMVAGKADPELPRRFYIHPDSPATGEQWMNRPSISFHKCKLTNNIADPHVYGHAILNSMHKYQPRFHIVRCSDTSQIYSRQWRTTCFPEMEFIAVTAYQNEKITQLKINHNPFAKGFRDTGCGRREKRPRLPCAEESESKQLRVDADDKIRRDSADSGNSTNAANSPVARTESPRSRTSESDSGRARSPSETPKIAQPVSTIAAGTKATLAHSITNLVSSSPRSSLAESAAKSPDCGATSASGSASAFSNPTLHSAAVHHRNLQAAAAAAQQFTHQLNSLALTGLNFNQAMTGQIPHPQLALHNLLPHFPLLNAAATGSSYNPLFQAQRLNPLMSETADRLYREARARLATRTAAQLNSSQAALSSPSTEPAPASTQPAVSISSAETVEPSPSQPVESPQAPPERQEEQAEEAEESAEVEVQDIVS</sequence>
<dbReference type="InterPro" id="IPR018186">
    <property type="entry name" value="TF_T-box_CS"/>
</dbReference>
<accession>A0ABN7SGN9</accession>
<dbReference type="Pfam" id="PF00907">
    <property type="entry name" value="T-box"/>
    <property type="match status" value="1"/>
</dbReference>
<comment type="caution">
    <text evidence="6">Lacks conserved residue(s) required for the propagation of feature annotation.</text>
</comment>
<dbReference type="InterPro" id="IPR002070">
    <property type="entry name" value="TF_Brachyury"/>
</dbReference>
<feature type="compositionally biased region" description="Basic and acidic residues" evidence="7">
    <location>
        <begin position="260"/>
        <end position="278"/>
    </location>
</feature>
<feature type="compositionally biased region" description="Polar residues" evidence="7">
    <location>
        <begin position="279"/>
        <end position="288"/>
    </location>
</feature>
<keyword evidence="2" id="KW-0805">Transcription regulation</keyword>
<dbReference type="PROSITE" id="PS50252">
    <property type="entry name" value="TBOX_3"/>
    <property type="match status" value="1"/>
</dbReference>
<proteinExistence type="predicted"/>
<dbReference type="SUPFAM" id="SSF49417">
    <property type="entry name" value="p53-like transcription factors"/>
    <property type="match status" value="1"/>
</dbReference>
<dbReference type="Gene3D" id="2.60.40.820">
    <property type="entry name" value="Transcription factor, T-box"/>
    <property type="match status" value="1"/>
</dbReference>
<evidence type="ECO:0000256" key="3">
    <source>
        <dbReference type="ARBA" id="ARBA00023125"/>
    </source>
</evidence>
<dbReference type="PROSITE" id="PS01283">
    <property type="entry name" value="TBOX_1"/>
    <property type="match status" value="1"/>
</dbReference>
<dbReference type="PRINTS" id="PR00937">
    <property type="entry name" value="TBOX"/>
</dbReference>
<dbReference type="InterPro" id="IPR001699">
    <property type="entry name" value="TF_T-box"/>
</dbReference>
<feature type="compositionally biased region" description="Acidic residues" evidence="7">
    <location>
        <begin position="532"/>
        <end position="549"/>
    </location>
</feature>